<organism evidence="1 2">
    <name type="scientific">Pistacia integerrima</name>
    <dbReference type="NCBI Taxonomy" id="434235"/>
    <lineage>
        <taxon>Eukaryota</taxon>
        <taxon>Viridiplantae</taxon>
        <taxon>Streptophyta</taxon>
        <taxon>Embryophyta</taxon>
        <taxon>Tracheophyta</taxon>
        <taxon>Spermatophyta</taxon>
        <taxon>Magnoliopsida</taxon>
        <taxon>eudicotyledons</taxon>
        <taxon>Gunneridae</taxon>
        <taxon>Pentapetalae</taxon>
        <taxon>rosids</taxon>
        <taxon>malvids</taxon>
        <taxon>Sapindales</taxon>
        <taxon>Anacardiaceae</taxon>
        <taxon>Pistacia</taxon>
    </lineage>
</organism>
<proteinExistence type="predicted"/>
<name>A0ACC0XHA8_9ROSI</name>
<evidence type="ECO:0000313" key="2">
    <source>
        <dbReference type="Proteomes" id="UP001163603"/>
    </source>
</evidence>
<gene>
    <name evidence="1" type="ORF">Pint_10177</name>
</gene>
<dbReference type="EMBL" id="CM047747">
    <property type="protein sequence ID" value="KAJ0016988.1"/>
    <property type="molecule type" value="Genomic_DNA"/>
</dbReference>
<sequence>MDWSSSKWSLLPVYLCCFFSFIFTTSSAFNVSTISLDEGYSHLFGEGNLVRSPDGRNARLILNRASGASFISSSLYNHGFFSAMIKLPSYYTASICVAFYTSNADVFEKTHDELDFKFLGNVARKPWRFQTNFYGTHLNEIEKQQEQNNNSKTKQTVNKEIIRAIYPGSPNVGYVQLSQYY</sequence>
<accession>A0ACC0XHA8</accession>
<protein>
    <submittedName>
        <fullName evidence="1">Uncharacterized protein</fullName>
    </submittedName>
</protein>
<dbReference type="Proteomes" id="UP001163603">
    <property type="component" value="Chromosome 12"/>
</dbReference>
<keyword evidence="2" id="KW-1185">Reference proteome</keyword>
<evidence type="ECO:0000313" key="1">
    <source>
        <dbReference type="EMBL" id="KAJ0016988.1"/>
    </source>
</evidence>
<comment type="caution">
    <text evidence="1">The sequence shown here is derived from an EMBL/GenBank/DDBJ whole genome shotgun (WGS) entry which is preliminary data.</text>
</comment>
<reference evidence="2" key="1">
    <citation type="journal article" date="2023" name="G3 (Bethesda)">
        <title>Genome assembly and association tests identify interacting loci associated with vigor, precocity, and sex in interspecific pistachio rootstocks.</title>
        <authorList>
            <person name="Palmer W."/>
            <person name="Jacygrad E."/>
            <person name="Sagayaradj S."/>
            <person name="Cavanaugh K."/>
            <person name="Han R."/>
            <person name="Bertier L."/>
            <person name="Beede B."/>
            <person name="Kafkas S."/>
            <person name="Golino D."/>
            <person name="Preece J."/>
            <person name="Michelmore R."/>
        </authorList>
    </citation>
    <scope>NUCLEOTIDE SEQUENCE [LARGE SCALE GENOMIC DNA]</scope>
</reference>